<organism evidence="2 3">
    <name type="scientific">Pleurodeles waltl</name>
    <name type="common">Iberian ribbed newt</name>
    <dbReference type="NCBI Taxonomy" id="8319"/>
    <lineage>
        <taxon>Eukaryota</taxon>
        <taxon>Metazoa</taxon>
        <taxon>Chordata</taxon>
        <taxon>Craniata</taxon>
        <taxon>Vertebrata</taxon>
        <taxon>Euteleostomi</taxon>
        <taxon>Amphibia</taxon>
        <taxon>Batrachia</taxon>
        <taxon>Caudata</taxon>
        <taxon>Salamandroidea</taxon>
        <taxon>Salamandridae</taxon>
        <taxon>Pleurodelinae</taxon>
        <taxon>Pleurodeles</taxon>
    </lineage>
</organism>
<dbReference type="Proteomes" id="UP001066276">
    <property type="component" value="Chromosome 2_2"/>
</dbReference>
<keyword evidence="3" id="KW-1185">Reference proteome</keyword>
<name>A0AAV7UXP7_PLEWA</name>
<proteinExistence type="predicted"/>
<evidence type="ECO:0000256" key="1">
    <source>
        <dbReference type="SAM" id="MobiDB-lite"/>
    </source>
</evidence>
<dbReference type="AlphaFoldDB" id="A0AAV7UXP7"/>
<dbReference type="EMBL" id="JANPWB010000004">
    <property type="protein sequence ID" value="KAJ1192482.1"/>
    <property type="molecule type" value="Genomic_DNA"/>
</dbReference>
<comment type="caution">
    <text evidence="2">The sequence shown here is derived from an EMBL/GenBank/DDBJ whole genome shotgun (WGS) entry which is preliminary data.</text>
</comment>
<feature type="region of interest" description="Disordered" evidence="1">
    <location>
        <begin position="1"/>
        <end position="40"/>
    </location>
</feature>
<accession>A0AAV7UXP7</accession>
<gene>
    <name evidence="2" type="ORF">NDU88_001789</name>
</gene>
<evidence type="ECO:0000313" key="3">
    <source>
        <dbReference type="Proteomes" id="UP001066276"/>
    </source>
</evidence>
<feature type="region of interest" description="Disordered" evidence="1">
    <location>
        <begin position="53"/>
        <end position="74"/>
    </location>
</feature>
<protein>
    <submittedName>
        <fullName evidence="2">Uncharacterized protein</fullName>
    </submittedName>
</protein>
<reference evidence="2" key="1">
    <citation type="journal article" date="2022" name="bioRxiv">
        <title>Sequencing and chromosome-scale assembly of the giantPleurodeles waltlgenome.</title>
        <authorList>
            <person name="Brown T."/>
            <person name="Elewa A."/>
            <person name="Iarovenko S."/>
            <person name="Subramanian E."/>
            <person name="Araus A.J."/>
            <person name="Petzold A."/>
            <person name="Susuki M."/>
            <person name="Suzuki K.-i.T."/>
            <person name="Hayashi T."/>
            <person name="Toyoda A."/>
            <person name="Oliveira C."/>
            <person name="Osipova E."/>
            <person name="Leigh N.D."/>
            <person name="Simon A."/>
            <person name="Yun M.H."/>
        </authorList>
    </citation>
    <scope>NUCLEOTIDE SEQUENCE</scope>
    <source>
        <strain evidence="2">20211129_DDA</strain>
        <tissue evidence="2">Liver</tissue>
    </source>
</reference>
<sequence length="74" mass="8118">MLVGSLLPLRQRSIGREGGGRRRPGRLPAPGVADVPLSRRSALCPEASKRYLQRATEQETVPPPLMMREQPGSE</sequence>
<evidence type="ECO:0000313" key="2">
    <source>
        <dbReference type="EMBL" id="KAJ1192482.1"/>
    </source>
</evidence>